<evidence type="ECO:0000313" key="4">
    <source>
        <dbReference type="Proteomes" id="UP000184287"/>
    </source>
</evidence>
<dbReference type="AlphaFoldDB" id="A0A1M5JJA9"/>
<dbReference type="Pfam" id="PF13602">
    <property type="entry name" value="ADH_zinc_N_2"/>
    <property type="match status" value="1"/>
</dbReference>
<dbReference type="SUPFAM" id="SSF51735">
    <property type="entry name" value="NAD(P)-binding Rossmann-fold domains"/>
    <property type="match status" value="1"/>
</dbReference>
<dbReference type="InterPro" id="IPR011032">
    <property type="entry name" value="GroES-like_sf"/>
</dbReference>
<keyword evidence="4" id="KW-1185">Reference proteome</keyword>
<feature type="domain" description="Enoyl reductase (ER)" evidence="2">
    <location>
        <begin position="10"/>
        <end position="318"/>
    </location>
</feature>
<gene>
    <name evidence="3" type="ORF">SAMN04488522_105380</name>
</gene>
<dbReference type="CDD" id="cd05289">
    <property type="entry name" value="MDR_like_2"/>
    <property type="match status" value="1"/>
</dbReference>
<dbReference type="RefSeq" id="WP_073235002.1">
    <property type="nucleotide sequence ID" value="NZ_FQUQ01000005.1"/>
</dbReference>
<dbReference type="SUPFAM" id="SSF50129">
    <property type="entry name" value="GroES-like"/>
    <property type="match status" value="1"/>
</dbReference>
<dbReference type="Gene3D" id="3.90.180.10">
    <property type="entry name" value="Medium-chain alcohol dehydrogenases, catalytic domain"/>
    <property type="match status" value="1"/>
</dbReference>
<dbReference type="Proteomes" id="UP000184287">
    <property type="component" value="Unassembled WGS sequence"/>
</dbReference>
<reference evidence="4" key="1">
    <citation type="submission" date="2016-11" db="EMBL/GenBank/DDBJ databases">
        <authorList>
            <person name="Varghese N."/>
            <person name="Submissions S."/>
        </authorList>
    </citation>
    <scope>NUCLEOTIDE SEQUENCE [LARGE SCALE GENOMIC DNA]</scope>
    <source>
        <strain evidence="4">DSM 16990</strain>
    </source>
</reference>
<dbReference type="GO" id="GO:0016491">
    <property type="term" value="F:oxidoreductase activity"/>
    <property type="evidence" value="ECO:0007669"/>
    <property type="project" value="InterPro"/>
</dbReference>
<dbReference type="Pfam" id="PF08240">
    <property type="entry name" value="ADH_N"/>
    <property type="match status" value="1"/>
</dbReference>
<proteinExistence type="predicted"/>
<dbReference type="SMART" id="SM00829">
    <property type="entry name" value="PKS_ER"/>
    <property type="match status" value="1"/>
</dbReference>
<name>A0A1M5JJA9_9SPHI</name>
<dbReference type="InterPro" id="IPR036291">
    <property type="entry name" value="NAD(P)-bd_dom_sf"/>
</dbReference>
<dbReference type="OrthoDB" id="9787435at2"/>
<dbReference type="PANTHER" id="PTHR11695">
    <property type="entry name" value="ALCOHOL DEHYDROGENASE RELATED"/>
    <property type="match status" value="1"/>
</dbReference>
<accession>A0A1M5JJA9</accession>
<dbReference type="PANTHER" id="PTHR11695:SF294">
    <property type="entry name" value="RETICULON-4-INTERACTING PROTEIN 1, MITOCHONDRIAL"/>
    <property type="match status" value="1"/>
</dbReference>
<evidence type="ECO:0000259" key="2">
    <source>
        <dbReference type="SMART" id="SM00829"/>
    </source>
</evidence>
<dbReference type="EMBL" id="FQUQ01000005">
    <property type="protein sequence ID" value="SHG40588.1"/>
    <property type="molecule type" value="Genomic_DNA"/>
</dbReference>
<organism evidence="3 4">
    <name type="scientific">Pedobacter caeni</name>
    <dbReference type="NCBI Taxonomy" id="288992"/>
    <lineage>
        <taxon>Bacteria</taxon>
        <taxon>Pseudomonadati</taxon>
        <taxon>Bacteroidota</taxon>
        <taxon>Sphingobacteriia</taxon>
        <taxon>Sphingobacteriales</taxon>
        <taxon>Sphingobacteriaceae</taxon>
        <taxon>Pedobacter</taxon>
    </lineage>
</organism>
<dbReference type="InterPro" id="IPR050700">
    <property type="entry name" value="YIM1/Zinc_Alcohol_DH_Fams"/>
</dbReference>
<dbReference type="Gene3D" id="3.40.50.720">
    <property type="entry name" value="NAD(P)-binding Rossmann-like Domain"/>
    <property type="match status" value="1"/>
</dbReference>
<sequence length="321" mass="34393">MKAIRLHDYGNPESLVMEEVPVPEIKENEVLIKVHAASVNPIDWKKGSGAMKEIFPVHFPWIPGEDFAGTIAAVGKEVIDFKIGDEVYGDTGHGGAYAEYVAVKPGIIARKPAHLSFVEAASVPVVAETAWQGLFKYAQLEKGQTVLIHGGAGAVGAYAVQFAHHIGAKVIVTASTTDAEFLKSIGADQVLDYKTTRFEEELSNVDVVFDLVGGDNQLRSFQVMKPGGILVASTQPIDEAAASGYGVKGVFMDMKPSTAGLNKITELLDTSEVRTSIANIYPLEQATSGWNDIASRHPKSSSTDSPAREKSKNGKTVLQVI</sequence>
<dbReference type="InterPro" id="IPR020843">
    <property type="entry name" value="ER"/>
</dbReference>
<dbReference type="STRING" id="288992.SAMN04488522_105380"/>
<feature type="region of interest" description="Disordered" evidence="1">
    <location>
        <begin position="291"/>
        <end position="321"/>
    </location>
</feature>
<evidence type="ECO:0000256" key="1">
    <source>
        <dbReference type="SAM" id="MobiDB-lite"/>
    </source>
</evidence>
<protein>
    <submittedName>
        <fullName evidence="3">NADPH:quinone reductase</fullName>
    </submittedName>
</protein>
<evidence type="ECO:0000313" key="3">
    <source>
        <dbReference type="EMBL" id="SHG40588.1"/>
    </source>
</evidence>
<dbReference type="InterPro" id="IPR013154">
    <property type="entry name" value="ADH-like_N"/>
</dbReference>